<dbReference type="InterPro" id="IPR006935">
    <property type="entry name" value="Helicase/UvrB_N"/>
</dbReference>
<reference evidence="5 6" key="1">
    <citation type="journal article" date="2014" name="Antonie Van Leeuwenhoek">
        <title>Oenococcus alcoholitolerans sp. nov., a lactic acid bacteria isolated from cachaca and ethanol fermentation processes.</title>
        <authorList>
            <person name="Badotti F."/>
            <person name="Moreira A.P."/>
            <person name="Tonon L.A."/>
            <person name="de Lucena B.T."/>
            <person name="Gomes Fde C."/>
            <person name="Kruger R."/>
            <person name="Thompson C.C."/>
            <person name="de Morais M.A.Jr."/>
            <person name="Rosa C.A."/>
            <person name="Thompson F.L."/>
        </authorList>
    </citation>
    <scope>NUCLEOTIDE SEQUENCE [LARGE SCALE GENOMIC DNA]</scope>
    <source>
        <strain evidence="5 6">UFRJ-M7.2.18</strain>
    </source>
</reference>
<feature type="domain" description="Helicase/UvrB N-terminal" evidence="4">
    <location>
        <begin position="162"/>
        <end position="239"/>
    </location>
</feature>
<dbReference type="PANTHER" id="PTHR30580:SF0">
    <property type="entry name" value="PRIMOSOMAL PROTEIN N"/>
    <property type="match status" value="1"/>
</dbReference>
<dbReference type="SUPFAM" id="SSF52540">
    <property type="entry name" value="P-loop containing nucleoside triphosphate hydrolases"/>
    <property type="match status" value="1"/>
</dbReference>
<organism evidence="5 6">
    <name type="scientific">Oenococcus alcoholitolerans</name>
    <dbReference type="NCBI Taxonomy" id="931074"/>
    <lineage>
        <taxon>Bacteria</taxon>
        <taxon>Bacillati</taxon>
        <taxon>Bacillota</taxon>
        <taxon>Bacilli</taxon>
        <taxon>Lactobacillales</taxon>
        <taxon>Lactobacillaceae</taxon>
        <taxon>Oenococcus</taxon>
    </lineage>
</organism>
<evidence type="ECO:0000313" key="6">
    <source>
        <dbReference type="Proteomes" id="UP000030023"/>
    </source>
</evidence>
<keyword evidence="2" id="KW-0067">ATP-binding</keyword>
<accession>A0ABR4XQ92</accession>
<dbReference type="Gene3D" id="3.40.50.300">
    <property type="entry name" value="P-loop containing nucleotide triphosphate hydrolases"/>
    <property type="match status" value="1"/>
</dbReference>
<keyword evidence="6" id="KW-1185">Reference proteome</keyword>
<dbReference type="PANTHER" id="PTHR30580">
    <property type="entry name" value="PRIMOSOMAL PROTEIN N"/>
    <property type="match status" value="1"/>
</dbReference>
<comment type="caution">
    <text evidence="5">The sequence shown here is derived from an EMBL/GenBank/DDBJ whole genome shotgun (WGS) entry which is preliminary data.</text>
</comment>
<name>A0ABR4XQ92_9LACO</name>
<proteinExistence type="predicted"/>
<gene>
    <name evidence="5" type="ORF">Q757_06095</name>
</gene>
<evidence type="ECO:0000256" key="1">
    <source>
        <dbReference type="ARBA" id="ARBA00022741"/>
    </source>
</evidence>
<dbReference type="EMBL" id="AXCV01000280">
    <property type="protein sequence ID" value="KGO31623.1"/>
    <property type="molecule type" value="Genomic_DNA"/>
</dbReference>
<keyword evidence="3" id="KW-0238">DNA-binding</keyword>
<keyword evidence="1" id="KW-0547">Nucleotide-binding</keyword>
<evidence type="ECO:0000313" key="5">
    <source>
        <dbReference type="EMBL" id="KGO31623.1"/>
    </source>
</evidence>
<protein>
    <recommendedName>
        <fullName evidence="4">Helicase/UvrB N-terminal domain-containing protein</fullName>
    </recommendedName>
</protein>
<dbReference type="Pfam" id="PF04851">
    <property type="entry name" value="ResIII"/>
    <property type="match status" value="1"/>
</dbReference>
<dbReference type="InterPro" id="IPR027417">
    <property type="entry name" value="P-loop_NTPase"/>
</dbReference>
<evidence type="ECO:0000259" key="4">
    <source>
        <dbReference type="Pfam" id="PF04851"/>
    </source>
</evidence>
<evidence type="ECO:0000256" key="2">
    <source>
        <dbReference type="ARBA" id="ARBA00022840"/>
    </source>
</evidence>
<dbReference type="Proteomes" id="UP000030023">
    <property type="component" value="Unassembled WGS sequence"/>
</dbReference>
<sequence length="261" mass="30058">MLPNAYKAKYLKRLRMADNVDDPKLKELFAGQDQIDFSPKKYSSEQLKEIRSFIKKGMVIPVSTIGRRDQQKKILVYENRLAEQEIKELAIKNRTSAQQKKLLNFLNGNQHGFFTKKEISEIASVSPAVIKRAADKGWLEESYQRLDRDPLKEINPHKSFSLHLNDQQQAVYDKVEQAIVDKKNKTFLLEGITGSGKTEIYLQLIQKTIDLGRGAILLVPEISLTPQMIDRVKSRFAQKNRLDPLWFIRWAANGPMAGNFR</sequence>
<evidence type="ECO:0000256" key="3">
    <source>
        <dbReference type="ARBA" id="ARBA00023125"/>
    </source>
</evidence>